<gene>
    <name evidence="3" type="ORF">AUEXF2481DRAFT_38483</name>
</gene>
<feature type="chain" id="PRO_5001704076" evidence="2">
    <location>
        <begin position="35"/>
        <end position="72"/>
    </location>
</feature>
<evidence type="ECO:0000256" key="1">
    <source>
        <dbReference type="SAM" id="MobiDB-lite"/>
    </source>
</evidence>
<protein>
    <submittedName>
        <fullName evidence="3">Uncharacterized protein</fullName>
    </submittedName>
</protein>
<keyword evidence="2" id="KW-0732">Signal</keyword>
<proteinExistence type="predicted"/>
<sequence length="72" mass="7814">MPLRHTSNPTPAKSAFLVLQGLVLVLTADYLVAAAQSRPSSFSEALRGLNITRTPPPFRQLHDTDKEDVQGA</sequence>
<dbReference type="OrthoDB" id="3899537at2759"/>
<organism evidence="3 4">
    <name type="scientific">Aureobasidium subglaciale (strain EXF-2481)</name>
    <name type="common">Aureobasidium pullulans var. subglaciale</name>
    <dbReference type="NCBI Taxonomy" id="1043005"/>
    <lineage>
        <taxon>Eukaryota</taxon>
        <taxon>Fungi</taxon>
        <taxon>Dikarya</taxon>
        <taxon>Ascomycota</taxon>
        <taxon>Pezizomycotina</taxon>
        <taxon>Dothideomycetes</taxon>
        <taxon>Dothideomycetidae</taxon>
        <taxon>Dothideales</taxon>
        <taxon>Saccotheciaceae</taxon>
        <taxon>Aureobasidium</taxon>
    </lineage>
</organism>
<keyword evidence="4" id="KW-1185">Reference proteome</keyword>
<feature type="region of interest" description="Disordered" evidence="1">
    <location>
        <begin position="52"/>
        <end position="72"/>
    </location>
</feature>
<feature type="compositionally biased region" description="Basic and acidic residues" evidence="1">
    <location>
        <begin position="60"/>
        <end position="72"/>
    </location>
</feature>
<dbReference type="Proteomes" id="UP000030641">
    <property type="component" value="Unassembled WGS sequence"/>
</dbReference>
<name>A0A074ZEL6_AURSE</name>
<dbReference type="GeneID" id="25366119"/>
<dbReference type="RefSeq" id="XP_013345434.1">
    <property type="nucleotide sequence ID" value="XM_013489980.1"/>
</dbReference>
<dbReference type="HOGENOM" id="CLU_2800819_0_0_1"/>
<accession>A0A074ZEL6</accession>
<dbReference type="EMBL" id="KL584755">
    <property type="protein sequence ID" value="KEQ97081.1"/>
    <property type="molecule type" value="Genomic_DNA"/>
</dbReference>
<evidence type="ECO:0000313" key="3">
    <source>
        <dbReference type="EMBL" id="KEQ97081.1"/>
    </source>
</evidence>
<reference evidence="3 4" key="1">
    <citation type="journal article" date="2014" name="BMC Genomics">
        <title>Genome sequencing of four Aureobasidium pullulans varieties: biotechnological potential, stress tolerance, and description of new species.</title>
        <authorList>
            <person name="Gostin Ar C."/>
            <person name="Ohm R.A."/>
            <person name="Kogej T."/>
            <person name="Sonjak S."/>
            <person name="Turk M."/>
            <person name="Zajc J."/>
            <person name="Zalar P."/>
            <person name="Grube M."/>
            <person name="Sun H."/>
            <person name="Han J."/>
            <person name="Sharma A."/>
            <person name="Chiniquy J."/>
            <person name="Ngan C.Y."/>
            <person name="Lipzen A."/>
            <person name="Barry K."/>
            <person name="Grigoriev I.V."/>
            <person name="Gunde-Cimerman N."/>
        </authorList>
    </citation>
    <scope>NUCLEOTIDE SEQUENCE [LARGE SCALE GENOMIC DNA]</scope>
    <source>
        <strain evidence="3 4">EXF-2481</strain>
    </source>
</reference>
<dbReference type="AlphaFoldDB" id="A0A074ZEL6"/>
<feature type="signal peptide" evidence="2">
    <location>
        <begin position="1"/>
        <end position="34"/>
    </location>
</feature>
<evidence type="ECO:0000256" key="2">
    <source>
        <dbReference type="SAM" id="SignalP"/>
    </source>
</evidence>
<dbReference type="InParanoid" id="A0A074ZEL6"/>
<evidence type="ECO:0000313" key="4">
    <source>
        <dbReference type="Proteomes" id="UP000030641"/>
    </source>
</evidence>